<feature type="domain" description="DUF6777" evidence="2">
    <location>
        <begin position="27"/>
        <end position="140"/>
    </location>
</feature>
<dbReference type="EMBL" id="CAACYD010000006">
    <property type="protein sequence ID" value="VFA88912.1"/>
    <property type="molecule type" value="Genomic_DNA"/>
</dbReference>
<proteinExistence type="predicted"/>
<reference evidence="3 4" key="1">
    <citation type="submission" date="2019-02" db="EMBL/GenBank/DDBJ databases">
        <authorList>
            <consortium name="Pathogen Informatics"/>
        </authorList>
    </citation>
    <scope>NUCLEOTIDE SEQUENCE [LARGE SCALE GENOMIC DNA]</scope>
    <source>
        <strain evidence="3 4">3012STDY6756503</strain>
    </source>
</reference>
<evidence type="ECO:0000256" key="1">
    <source>
        <dbReference type="SAM" id="MobiDB-lite"/>
    </source>
</evidence>
<evidence type="ECO:0000313" key="4">
    <source>
        <dbReference type="Proteomes" id="UP000360750"/>
    </source>
</evidence>
<evidence type="ECO:0000313" key="3">
    <source>
        <dbReference type="EMBL" id="VFA88912.1"/>
    </source>
</evidence>
<organism evidence="3 4">
    <name type="scientific">Gordonia paraffinivorans</name>
    <dbReference type="NCBI Taxonomy" id="175628"/>
    <lineage>
        <taxon>Bacteria</taxon>
        <taxon>Bacillati</taxon>
        <taxon>Actinomycetota</taxon>
        <taxon>Actinomycetes</taxon>
        <taxon>Mycobacteriales</taxon>
        <taxon>Gordoniaceae</taxon>
        <taxon>Gordonia</taxon>
    </lineage>
</organism>
<feature type="compositionally biased region" description="Basic and acidic residues" evidence="1">
    <location>
        <begin position="379"/>
        <end position="390"/>
    </location>
</feature>
<name>A0ABD7V3F9_9ACTN</name>
<feature type="compositionally biased region" description="Low complexity" evidence="1">
    <location>
        <begin position="238"/>
        <end position="293"/>
    </location>
</feature>
<dbReference type="AlphaFoldDB" id="A0ABD7V3F9"/>
<dbReference type="RefSeq" id="WP_312029296.1">
    <property type="nucleotide sequence ID" value="NZ_CAACYD010000006.1"/>
</dbReference>
<dbReference type="GeneID" id="60750464"/>
<sequence length="462" mass="44894">MVAAGAGELPGNVALTANVGAPDMGGRAVNGTEPGLYATGDSAACDTAALSNRLMADPAAAAAWAGVFGISTASIPYYLNTLTPVVLTADTWVTNHTFASGRANPFQAILQRGTAVYVDAAGVPRAVCSCSNPLAPPAAAPVLQVLNFLTGLLVELPAGGSLDLSGLPPLTEPLPTPASLNTPFAAETEDDAERNGLAAAHNPAAAPAVEQRSVEDGGLPVGAPESDVPASGADGTDPSAPAAGAESGAPGAEPSAPQSPAAGSVPGGSEVPGAPSASGAPPAPTPTAFSGTGDLIGSFEFRDAGASVGCTVPADGTGTVTLTCGDGVPQTVDMSALLRPAVLAATDPGGVWTLTLSGPAGCATRGGRGSIVDRPAAGGHHDDAPARGDRGGPGSGGDPCGIPRHLRDTADVRDAVDVRGTRTRVPRGAGTSRGFPSCGPLELSGAPPVSCGSSPAPGRTVF</sequence>
<dbReference type="Pfam" id="PF20568">
    <property type="entry name" value="DUF6777"/>
    <property type="match status" value="1"/>
</dbReference>
<accession>A0ABD7V3F9</accession>
<gene>
    <name evidence="3" type="ORF">NCTC8139_02468</name>
</gene>
<feature type="region of interest" description="Disordered" evidence="1">
    <location>
        <begin position="370"/>
        <end position="462"/>
    </location>
</feature>
<protein>
    <recommendedName>
        <fullName evidence="2">DUF6777 domain-containing protein</fullName>
    </recommendedName>
</protein>
<dbReference type="InterPro" id="IPR046704">
    <property type="entry name" value="DUF6777"/>
</dbReference>
<feature type="region of interest" description="Disordered" evidence="1">
    <location>
        <begin position="200"/>
        <end position="294"/>
    </location>
</feature>
<comment type="caution">
    <text evidence="3">The sequence shown here is derived from an EMBL/GenBank/DDBJ whole genome shotgun (WGS) entry which is preliminary data.</text>
</comment>
<evidence type="ECO:0000259" key="2">
    <source>
        <dbReference type="Pfam" id="PF20568"/>
    </source>
</evidence>
<dbReference type="Proteomes" id="UP000360750">
    <property type="component" value="Unassembled WGS sequence"/>
</dbReference>
<feature type="compositionally biased region" description="Basic and acidic residues" evidence="1">
    <location>
        <begin position="405"/>
        <end position="420"/>
    </location>
</feature>